<dbReference type="SUPFAM" id="SSF55729">
    <property type="entry name" value="Acyl-CoA N-acyltransferases (Nat)"/>
    <property type="match status" value="1"/>
</dbReference>
<evidence type="ECO:0000313" key="3">
    <source>
        <dbReference type="Proteomes" id="UP001177212"/>
    </source>
</evidence>
<dbReference type="InterPro" id="IPR016181">
    <property type="entry name" value="Acyl_CoA_acyltransferase"/>
</dbReference>
<dbReference type="InterPro" id="IPR000182">
    <property type="entry name" value="GNAT_dom"/>
</dbReference>
<gene>
    <name evidence="2" type="ORF">Q8W34_11115</name>
</gene>
<dbReference type="EMBL" id="JAUYVT010000009">
    <property type="protein sequence ID" value="MDP2565181.1"/>
    <property type="molecule type" value="Genomic_DNA"/>
</dbReference>
<organism evidence="2 3">
    <name type="scientific">Pseudoalteromonas marina</name>
    <dbReference type="NCBI Taxonomy" id="267375"/>
    <lineage>
        <taxon>Bacteria</taxon>
        <taxon>Pseudomonadati</taxon>
        <taxon>Pseudomonadota</taxon>
        <taxon>Gammaproteobacteria</taxon>
        <taxon>Alteromonadales</taxon>
        <taxon>Pseudoalteromonadaceae</taxon>
        <taxon>Pseudoalteromonas</taxon>
    </lineage>
</organism>
<keyword evidence="3" id="KW-1185">Reference proteome</keyword>
<feature type="domain" description="N-acetyltransferase" evidence="1">
    <location>
        <begin position="1"/>
        <end position="126"/>
    </location>
</feature>
<dbReference type="RefSeq" id="WP_305472178.1">
    <property type="nucleotide sequence ID" value="NZ_JAUYVT010000009.1"/>
</dbReference>
<name>A0ABT9FEK0_9GAMM</name>
<reference evidence="2" key="1">
    <citation type="submission" date="2023-07" db="EMBL/GenBank/DDBJ databases">
        <title>Genome content predicts the carbon catabolic preferences of heterotrophic bacteria.</title>
        <authorList>
            <person name="Gralka M."/>
        </authorList>
    </citation>
    <scope>NUCLEOTIDE SEQUENCE</scope>
    <source>
        <strain evidence="2">4G09</strain>
    </source>
</reference>
<proteinExistence type="predicted"/>
<dbReference type="Gene3D" id="3.40.630.30">
    <property type="match status" value="1"/>
</dbReference>
<dbReference type="Proteomes" id="UP001177212">
    <property type="component" value="Unassembled WGS sequence"/>
</dbReference>
<evidence type="ECO:0000313" key="2">
    <source>
        <dbReference type="EMBL" id="MDP2565181.1"/>
    </source>
</evidence>
<evidence type="ECO:0000259" key="1">
    <source>
        <dbReference type="PROSITE" id="PS51186"/>
    </source>
</evidence>
<comment type="caution">
    <text evidence="2">The sequence shown here is derived from an EMBL/GenBank/DDBJ whole genome shotgun (WGS) entry which is preliminary data.</text>
</comment>
<dbReference type="CDD" id="cd04301">
    <property type="entry name" value="NAT_SF"/>
    <property type="match status" value="1"/>
</dbReference>
<dbReference type="Pfam" id="PF13508">
    <property type="entry name" value="Acetyltransf_7"/>
    <property type="match status" value="1"/>
</dbReference>
<dbReference type="PROSITE" id="PS51186">
    <property type="entry name" value="GNAT"/>
    <property type="match status" value="1"/>
</dbReference>
<protein>
    <submittedName>
        <fullName evidence="2">GNAT family N-acetyltransferase</fullName>
    </submittedName>
</protein>
<sequence length="133" mass="15488">MYTTQLLDKVKTPLVNKFYKLHGASGRANKQDQVWVIYLDGQIVAACRVQHKSNFLFLSTVYVAKEHRSKGLAKQLITDLLKHQHMHVYTFAFKNIVDLYLSIGFNQVLTYTADLHVLFDMYKHRNIVALEYP</sequence>
<accession>A0ABT9FEK0</accession>